<evidence type="ECO:0000256" key="4">
    <source>
        <dbReference type="ARBA" id="ARBA00022490"/>
    </source>
</evidence>
<evidence type="ECO:0000313" key="13">
    <source>
        <dbReference type="Proteomes" id="UP000322873"/>
    </source>
</evidence>
<gene>
    <name evidence="12" type="ORF">EYC84_010846</name>
</gene>
<keyword evidence="8" id="KW-0131">Cell cycle</keyword>
<evidence type="ECO:0000256" key="7">
    <source>
        <dbReference type="ARBA" id="ARBA00023242"/>
    </source>
</evidence>
<dbReference type="OrthoDB" id="547031at2759"/>
<dbReference type="EMBL" id="VICG01000014">
    <property type="protein sequence ID" value="KAA8565094.1"/>
    <property type="molecule type" value="Genomic_DNA"/>
</dbReference>
<comment type="caution">
    <text evidence="12">The sequence shown here is derived from an EMBL/GenBank/DDBJ whole genome shotgun (WGS) entry which is preliminary data.</text>
</comment>
<organism evidence="12 13">
    <name type="scientific">Monilinia fructicola</name>
    <name type="common">Brown rot fungus</name>
    <name type="synonym">Ciboria fructicola</name>
    <dbReference type="NCBI Taxonomy" id="38448"/>
    <lineage>
        <taxon>Eukaryota</taxon>
        <taxon>Fungi</taxon>
        <taxon>Dikarya</taxon>
        <taxon>Ascomycota</taxon>
        <taxon>Pezizomycotina</taxon>
        <taxon>Leotiomycetes</taxon>
        <taxon>Helotiales</taxon>
        <taxon>Sclerotiniaceae</taxon>
        <taxon>Monilinia</taxon>
    </lineage>
</organism>
<dbReference type="Pfam" id="PF13019">
    <property type="entry name" value="Sde2_N_Ubi_yeast"/>
    <property type="match status" value="1"/>
</dbReference>
<dbReference type="GO" id="GO:0005737">
    <property type="term" value="C:cytoplasm"/>
    <property type="evidence" value="ECO:0007669"/>
    <property type="project" value="UniProtKB-SubCell"/>
</dbReference>
<dbReference type="InterPro" id="IPR051421">
    <property type="entry name" value="RNA_Proc_DNA_Dmg_Regulator"/>
</dbReference>
<dbReference type="InterPro" id="IPR053822">
    <property type="entry name" value="SDE2-like_dom"/>
</dbReference>
<evidence type="ECO:0000259" key="10">
    <source>
        <dbReference type="Pfam" id="PF13019"/>
    </source>
</evidence>
<dbReference type="GO" id="GO:0005634">
    <property type="term" value="C:nucleus"/>
    <property type="evidence" value="ECO:0007669"/>
    <property type="project" value="UniProtKB-SubCell"/>
</dbReference>
<keyword evidence="6" id="KW-0508">mRNA splicing</keyword>
<dbReference type="Pfam" id="PF22782">
    <property type="entry name" value="SDE2"/>
    <property type="match status" value="1"/>
</dbReference>
<reference evidence="12 13" key="1">
    <citation type="submission" date="2019-06" db="EMBL/GenBank/DDBJ databases">
        <title>Genome Sequence of the Brown Rot Fungal Pathogen Monilinia fructicola.</title>
        <authorList>
            <person name="De Miccolis Angelini R.M."/>
            <person name="Landi L."/>
            <person name="Abate D."/>
            <person name="Pollastro S."/>
            <person name="Romanazzi G."/>
            <person name="Faretra F."/>
        </authorList>
    </citation>
    <scope>NUCLEOTIDE SEQUENCE [LARGE SCALE GENOMIC DNA]</scope>
    <source>
        <strain evidence="12 13">Mfrc123</strain>
    </source>
</reference>
<dbReference type="GO" id="GO:0006397">
    <property type="term" value="P:mRNA processing"/>
    <property type="evidence" value="ECO:0007669"/>
    <property type="project" value="UniProtKB-KW"/>
</dbReference>
<dbReference type="Proteomes" id="UP000322873">
    <property type="component" value="Unassembled WGS sequence"/>
</dbReference>
<evidence type="ECO:0000313" key="12">
    <source>
        <dbReference type="EMBL" id="KAA8565094.1"/>
    </source>
</evidence>
<dbReference type="PANTHER" id="PTHR12786:SF1">
    <property type="entry name" value="SPLICING REGULATOR SDE2"/>
    <property type="match status" value="1"/>
</dbReference>
<evidence type="ECO:0000256" key="8">
    <source>
        <dbReference type="ARBA" id="ARBA00023306"/>
    </source>
</evidence>
<feature type="domain" description="Sde2 ubiquitin" evidence="10">
    <location>
        <begin position="6"/>
        <end position="89"/>
    </location>
</feature>
<dbReference type="VEuPathDB" id="FungiDB:MFRU_008g00950"/>
<evidence type="ECO:0000256" key="2">
    <source>
        <dbReference type="ARBA" id="ARBA00004496"/>
    </source>
</evidence>
<sequence length="374" mass="40611">MAPQTVNVLLTSFPGLSLPSTLSLPLSSSTTISELQDKLYERIPSQDRRLILTTISNKLISAESSSPISDLLSSPEDEFLSLRLSARLCGGKGGFGSQLRAAGGRMSSKRKKGQGDQNGSSRNLDGRRLRTVNEAKALAEYLAIKPEMAKKDKEERRKRWEQVVELAERREQEIKNGTKGKVDGKWVEDKEEAGERTREAVIAAMKAGNYKDNLLATSSGSGSGTDGSTSEEDEVMGGTDSKDTTPPSEPAPGKPKAMSFFGFDEDDEFMSDDEEGEEEVDEEDEEDERDEIEAQEPEVPKQEEEKEKEKVEVEVEVEEVAKEPTPPPAPAPTKGKGRSRIPVKAPTKAPAKAPAKAPSKPPANGRGKGKGKAK</sequence>
<keyword evidence="5" id="KW-0507">mRNA processing</keyword>
<accession>A0A5M9J6H2</accession>
<evidence type="ECO:0000256" key="3">
    <source>
        <dbReference type="ARBA" id="ARBA00008726"/>
    </source>
</evidence>
<protein>
    <submittedName>
        <fullName evidence="12">Uncharacterized protein</fullName>
    </submittedName>
</protein>
<dbReference type="AlphaFoldDB" id="A0A5M9J6H2"/>
<proteinExistence type="inferred from homology"/>
<evidence type="ECO:0000256" key="6">
    <source>
        <dbReference type="ARBA" id="ARBA00023187"/>
    </source>
</evidence>
<dbReference type="GO" id="GO:0008380">
    <property type="term" value="P:RNA splicing"/>
    <property type="evidence" value="ECO:0007669"/>
    <property type="project" value="UniProtKB-KW"/>
</dbReference>
<dbReference type="PANTHER" id="PTHR12786">
    <property type="entry name" value="SPLICING FACTOR SF3A-RELATED"/>
    <property type="match status" value="1"/>
</dbReference>
<feature type="compositionally biased region" description="Low complexity" evidence="9">
    <location>
        <begin position="342"/>
        <end position="365"/>
    </location>
</feature>
<feature type="compositionally biased region" description="Acidic residues" evidence="9">
    <location>
        <begin position="263"/>
        <end position="296"/>
    </location>
</feature>
<feature type="region of interest" description="Disordered" evidence="9">
    <location>
        <begin position="206"/>
        <end position="374"/>
    </location>
</feature>
<dbReference type="InterPro" id="IPR024974">
    <property type="entry name" value="Sde2_N"/>
</dbReference>
<keyword evidence="13" id="KW-1185">Reference proteome</keyword>
<feature type="domain" description="SDE2-like" evidence="11">
    <location>
        <begin position="90"/>
        <end position="201"/>
    </location>
</feature>
<feature type="region of interest" description="Disordered" evidence="9">
    <location>
        <begin position="98"/>
        <end position="127"/>
    </location>
</feature>
<name>A0A5M9J6H2_MONFR</name>
<evidence type="ECO:0000256" key="5">
    <source>
        <dbReference type="ARBA" id="ARBA00022664"/>
    </source>
</evidence>
<keyword evidence="7" id="KW-0539">Nucleus</keyword>
<evidence type="ECO:0000256" key="1">
    <source>
        <dbReference type="ARBA" id="ARBA00004123"/>
    </source>
</evidence>
<comment type="subcellular location">
    <subcellularLocation>
        <location evidence="2">Cytoplasm</location>
    </subcellularLocation>
    <subcellularLocation>
        <location evidence="1">Nucleus</location>
    </subcellularLocation>
</comment>
<evidence type="ECO:0000259" key="11">
    <source>
        <dbReference type="Pfam" id="PF22782"/>
    </source>
</evidence>
<feature type="compositionally biased region" description="Basic and acidic residues" evidence="9">
    <location>
        <begin position="298"/>
        <end position="313"/>
    </location>
</feature>
<comment type="similarity">
    <text evidence="3">Belongs to the SDE2 family.</text>
</comment>
<keyword evidence="4" id="KW-0963">Cytoplasm</keyword>
<evidence type="ECO:0000256" key="9">
    <source>
        <dbReference type="SAM" id="MobiDB-lite"/>
    </source>
</evidence>